<protein>
    <submittedName>
        <fullName evidence="1">Uncharacterized protein</fullName>
    </submittedName>
</protein>
<dbReference type="Proteomes" id="UP000006729">
    <property type="component" value="Chromosome 4"/>
</dbReference>
<evidence type="ECO:0000313" key="1">
    <source>
        <dbReference type="EMBL" id="KAI9396201.1"/>
    </source>
</evidence>
<sequence>MKMTCQKSMTKPFLTKKPWLGAVKAFEEFRLSIYGDNDDEESAIGNGKANDAAKKKKNQLLKMQLRSLQTTTGQILLIMDMILVFHLCRYRAVKGLKLLGTKSASIVP</sequence>
<keyword evidence="2" id="KW-1185">Reference proteome</keyword>
<comment type="caution">
    <text evidence="1">The sequence shown here is derived from an EMBL/GenBank/DDBJ whole genome shotgun (WGS) entry which is preliminary data.</text>
</comment>
<reference evidence="1 2" key="1">
    <citation type="journal article" date="2006" name="Science">
        <title>The genome of black cottonwood, Populus trichocarpa (Torr. &amp; Gray).</title>
        <authorList>
            <person name="Tuskan G.A."/>
            <person name="Difazio S."/>
            <person name="Jansson S."/>
            <person name="Bohlmann J."/>
            <person name="Grigoriev I."/>
            <person name="Hellsten U."/>
            <person name="Putnam N."/>
            <person name="Ralph S."/>
            <person name="Rombauts S."/>
            <person name="Salamov A."/>
            <person name="Schein J."/>
            <person name="Sterck L."/>
            <person name="Aerts A."/>
            <person name="Bhalerao R.R."/>
            <person name="Bhalerao R.P."/>
            <person name="Blaudez D."/>
            <person name="Boerjan W."/>
            <person name="Brun A."/>
            <person name="Brunner A."/>
            <person name="Busov V."/>
            <person name="Campbell M."/>
            <person name="Carlson J."/>
            <person name="Chalot M."/>
            <person name="Chapman J."/>
            <person name="Chen G.L."/>
            <person name="Cooper D."/>
            <person name="Coutinho P.M."/>
            <person name="Couturier J."/>
            <person name="Covert S."/>
            <person name="Cronk Q."/>
            <person name="Cunningham R."/>
            <person name="Davis J."/>
            <person name="Degroeve S."/>
            <person name="Dejardin A."/>
            <person name="Depamphilis C."/>
            <person name="Detter J."/>
            <person name="Dirks B."/>
            <person name="Dubchak I."/>
            <person name="Duplessis S."/>
            <person name="Ehlting J."/>
            <person name="Ellis B."/>
            <person name="Gendler K."/>
            <person name="Goodstein D."/>
            <person name="Gribskov M."/>
            <person name="Grimwood J."/>
            <person name="Groover A."/>
            <person name="Gunter L."/>
            <person name="Hamberger B."/>
            <person name="Heinze B."/>
            <person name="Helariutta Y."/>
            <person name="Henrissat B."/>
            <person name="Holligan D."/>
            <person name="Holt R."/>
            <person name="Huang W."/>
            <person name="Islam-Faridi N."/>
            <person name="Jones S."/>
            <person name="Jones-Rhoades M."/>
            <person name="Jorgensen R."/>
            <person name="Joshi C."/>
            <person name="Kangasjarvi J."/>
            <person name="Karlsson J."/>
            <person name="Kelleher C."/>
            <person name="Kirkpatrick R."/>
            <person name="Kirst M."/>
            <person name="Kohler A."/>
            <person name="Kalluri U."/>
            <person name="Larimer F."/>
            <person name="Leebens-Mack J."/>
            <person name="Leple J.C."/>
            <person name="Locascio P."/>
            <person name="Lou Y."/>
            <person name="Lucas S."/>
            <person name="Martin F."/>
            <person name="Montanini B."/>
            <person name="Napoli C."/>
            <person name="Nelson D.R."/>
            <person name="Nelson C."/>
            <person name="Nieminen K."/>
            <person name="Nilsson O."/>
            <person name="Pereda V."/>
            <person name="Peter G."/>
            <person name="Philippe R."/>
            <person name="Pilate G."/>
            <person name="Poliakov A."/>
            <person name="Razumovskaya J."/>
            <person name="Richardson P."/>
            <person name="Rinaldi C."/>
            <person name="Ritland K."/>
            <person name="Rouze P."/>
            <person name="Ryaboy D."/>
            <person name="Schmutz J."/>
            <person name="Schrader J."/>
            <person name="Segerman B."/>
            <person name="Shin H."/>
            <person name="Siddiqui A."/>
            <person name="Sterky F."/>
            <person name="Terry A."/>
            <person name="Tsai C.J."/>
            <person name="Uberbacher E."/>
            <person name="Unneberg P."/>
            <person name="Vahala J."/>
            <person name="Wall K."/>
            <person name="Wessler S."/>
            <person name="Yang G."/>
            <person name="Yin T."/>
            <person name="Douglas C."/>
            <person name="Marra M."/>
            <person name="Sandberg G."/>
            <person name="Van de Peer Y."/>
            <person name="Rokhsar D."/>
        </authorList>
    </citation>
    <scope>NUCLEOTIDE SEQUENCE [LARGE SCALE GENOMIC DNA]</scope>
    <source>
        <strain evidence="2">cv. Nisqually</strain>
    </source>
</reference>
<dbReference type="EMBL" id="CM009293">
    <property type="protein sequence ID" value="KAI9396201.1"/>
    <property type="molecule type" value="Genomic_DNA"/>
</dbReference>
<gene>
    <name evidence="1" type="ORF">POPTR_004G093250v4</name>
</gene>
<organism evidence="1 2">
    <name type="scientific">Populus trichocarpa</name>
    <name type="common">Western balsam poplar</name>
    <name type="synonym">Populus balsamifera subsp. trichocarpa</name>
    <dbReference type="NCBI Taxonomy" id="3694"/>
    <lineage>
        <taxon>Eukaryota</taxon>
        <taxon>Viridiplantae</taxon>
        <taxon>Streptophyta</taxon>
        <taxon>Embryophyta</taxon>
        <taxon>Tracheophyta</taxon>
        <taxon>Spermatophyta</taxon>
        <taxon>Magnoliopsida</taxon>
        <taxon>eudicotyledons</taxon>
        <taxon>Gunneridae</taxon>
        <taxon>Pentapetalae</taxon>
        <taxon>rosids</taxon>
        <taxon>fabids</taxon>
        <taxon>Malpighiales</taxon>
        <taxon>Salicaceae</taxon>
        <taxon>Saliceae</taxon>
        <taxon>Populus</taxon>
    </lineage>
</organism>
<evidence type="ECO:0000313" key="2">
    <source>
        <dbReference type="Proteomes" id="UP000006729"/>
    </source>
</evidence>
<name>A0ACC0T4E0_POPTR</name>
<proteinExistence type="predicted"/>
<accession>A0ACC0T4E0</accession>